<dbReference type="InterPro" id="IPR036420">
    <property type="entry name" value="BRCT_dom_sf"/>
</dbReference>
<dbReference type="PROSITE" id="PS50172">
    <property type="entry name" value="BRCT"/>
    <property type="match status" value="2"/>
</dbReference>
<dbReference type="InterPro" id="IPR001357">
    <property type="entry name" value="BRCT_dom"/>
</dbReference>
<dbReference type="Gene3D" id="3.40.50.10190">
    <property type="entry name" value="BRCT domain"/>
    <property type="match status" value="1"/>
</dbReference>
<keyword evidence="3" id="KW-1185">Reference proteome</keyword>
<dbReference type="CDD" id="cd17731">
    <property type="entry name" value="BRCT_TopBP1_rpt2_like"/>
    <property type="match status" value="1"/>
</dbReference>
<sequence length="563" mass="62791">MGGGERVEVVSGKGCSKMLVDLSSSFRRIPSYSLEPIMSPASSTMYESILTTRSNSPFSGLVICVTGLSKEARKQVMEATERLGGKYSPHLHPQCTHLVVQISFSFCLFSFLDHYTHFFYSFSGRKFEHALKHGLKNGLLVVSLAWFVDSVIRNVRLSESLYSVKGVGQGGLSVDDIDGLVGKASRQNSCLPGALPEHNKSPDMIEEPLIHAEREPKRRTLFGHTFYVDADVSDELRSKVIESAAAEGASLVNQWFVGCGASHVVCEGNSIRKYLGHSSNIVTPLWILKSAKEKRLQRLVHMSADLARQTGILLDGIQNTIYSKEIDAGAYLRDATSSIPGVSQEERQNVANVAKEGVRKRRGWRMQTCQTPLRHLSPSSLLDSVCWSISEPTSSASIYMDSSSVEDTNQQNTSVFFDTKEDHKVSEASFVNLSRPLSESEKAELILKTNFLTILFPVDRFSEMGPCSRTFFSEKGFTCLQVLDYIYAFYQENMSPGEVEVAIHTDSRHADRLRSVYCSKETAEHGCIEFKRIEFLGSRKSFEMLKRVSGDNNCNVYELLIRA</sequence>
<dbReference type="EMBL" id="JAJAGQ010000021">
    <property type="protein sequence ID" value="KAJ8531327.1"/>
    <property type="molecule type" value="Genomic_DNA"/>
</dbReference>
<gene>
    <name evidence="2" type="ORF">K7X08_026761</name>
</gene>
<name>A0A9Q1QZG9_9SOLA</name>
<dbReference type="InterPro" id="IPR059215">
    <property type="entry name" value="BRCT2_TopBP1-like"/>
</dbReference>
<dbReference type="SUPFAM" id="SSF52113">
    <property type="entry name" value="BRCT domain"/>
    <property type="match status" value="2"/>
</dbReference>
<dbReference type="Pfam" id="PF00533">
    <property type="entry name" value="BRCT"/>
    <property type="match status" value="1"/>
</dbReference>
<evidence type="ECO:0000313" key="3">
    <source>
        <dbReference type="Proteomes" id="UP001152561"/>
    </source>
</evidence>
<dbReference type="PANTHER" id="PTHR47576">
    <property type="entry name" value="BRCT DOMAIN DNA REPAIR PROTEIN-RELATED"/>
    <property type="match status" value="1"/>
</dbReference>
<protein>
    <recommendedName>
        <fullName evidence="1">BRCT domain-containing protein</fullName>
    </recommendedName>
</protein>
<feature type="domain" description="BRCT" evidence="1">
    <location>
        <begin position="53"/>
        <end position="164"/>
    </location>
</feature>
<evidence type="ECO:0000259" key="1">
    <source>
        <dbReference type="PROSITE" id="PS50172"/>
    </source>
</evidence>
<reference evidence="3" key="1">
    <citation type="journal article" date="2023" name="Proc. Natl. Acad. Sci. U.S.A.">
        <title>Genomic and structural basis for evolution of tropane alkaloid biosynthesis.</title>
        <authorList>
            <person name="Wanga Y.-J."/>
            <person name="Taina T."/>
            <person name="Yua J.-Y."/>
            <person name="Lia J."/>
            <person name="Xua B."/>
            <person name="Chenc J."/>
            <person name="D'Auriad J.C."/>
            <person name="Huanga J.-P."/>
            <person name="Huanga S.-X."/>
        </authorList>
    </citation>
    <scope>NUCLEOTIDE SEQUENCE [LARGE SCALE GENOMIC DNA]</scope>
    <source>
        <strain evidence="3">cv. KIB-2019</strain>
    </source>
</reference>
<dbReference type="PANTHER" id="PTHR47576:SF2">
    <property type="entry name" value="BRCT DOMAIN DNA REPAIR PROTEIN-RELATED"/>
    <property type="match status" value="1"/>
</dbReference>
<evidence type="ECO:0000313" key="2">
    <source>
        <dbReference type="EMBL" id="KAJ8531327.1"/>
    </source>
</evidence>
<dbReference type="OrthoDB" id="251770at2759"/>
<proteinExistence type="predicted"/>
<feature type="domain" description="BRCT" evidence="1">
    <location>
        <begin position="216"/>
        <end position="296"/>
    </location>
</feature>
<organism evidence="2 3">
    <name type="scientific">Anisodus acutangulus</name>
    <dbReference type="NCBI Taxonomy" id="402998"/>
    <lineage>
        <taxon>Eukaryota</taxon>
        <taxon>Viridiplantae</taxon>
        <taxon>Streptophyta</taxon>
        <taxon>Embryophyta</taxon>
        <taxon>Tracheophyta</taxon>
        <taxon>Spermatophyta</taxon>
        <taxon>Magnoliopsida</taxon>
        <taxon>eudicotyledons</taxon>
        <taxon>Gunneridae</taxon>
        <taxon>Pentapetalae</taxon>
        <taxon>asterids</taxon>
        <taxon>lamiids</taxon>
        <taxon>Solanales</taxon>
        <taxon>Solanaceae</taxon>
        <taxon>Solanoideae</taxon>
        <taxon>Hyoscyameae</taxon>
        <taxon>Anisodus</taxon>
    </lineage>
</organism>
<comment type="caution">
    <text evidence="2">The sequence shown here is derived from an EMBL/GenBank/DDBJ whole genome shotgun (WGS) entry which is preliminary data.</text>
</comment>
<accession>A0A9Q1QZG9</accession>
<dbReference type="SMART" id="SM00292">
    <property type="entry name" value="BRCT"/>
    <property type="match status" value="2"/>
</dbReference>
<dbReference type="Proteomes" id="UP001152561">
    <property type="component" value="Unassembled WGS sequence"/>
</dbReference>
<dbReference type="AlphaFoldDB" id="A0A9Q1QZG9"/>